<dbReference type="Gene3D" id="3.90.420.10">
    <property type="entry name" value="Oxidoreductase, molybdopterin-binding domain"/>
    <property type="match status" value="1"/>
</dbReference>
<feature type="region of interest" description="Disordered" evidence="23">
    <location>
        <begin position="1355"/>
        <end position="1376"/>
    </location>
</feature>
<keyword evidence="10" id="KW-0285">Flavoprotein</keyword>
<comment type="catalytic activity">
    <reaction evidence="19">
        <text>NH4(+) + 3 NAD(+) + 2 H2O = nitrite + 3 NADH + 5 H(+)</text>
        <dbReference type="Rhea" id="RHEA:24628"/>
        <dbReference type="ChEBI" id="CHEBI:15377"/>
        <dbReference type="ChEBI" id="CHEBI:15378"/>
        <dbReference type="ChEBI" id="CHEBI:16301"/>
        <dbReference type="ChEBI" id="CHEBI:28938"/>
        <dbReference type="ChEBI" id="CHEBI:57540"/>
        <dbReference type="ChEBI" id="CHEBI:57945"/>
        <dbReference type="EC" id="1.7.1.4"/>
    </reaction>
</comment>
<dbReference type="SUPFAM" id="SSF56524">
    <property type="entry name" value="Oxidoreductase molybdopterin-binding domain"/>
    <property type="match status" value="1"/>
</dbReference>
<keyword evidence="12" id="KW-0479">Metal-binding</keyword>
<dbReference type="CDD" id="cd19943">
    <property type="entry name" value="NirB_Fer2_BFD-like_1"/>
    <property type="match status" value="1"/>
</dbReference>
<dbReference type="GO" id="GO:0051539">
    <property type="term" value="F:4 iron, 4 sulfur cluster binding"/>
    <property type="evidence" value="ECO:0007669"/>
    <property type="project" value="UniProtKB-KW"/>
</dbReference>
<proteinExistence type="inferred from homology"/>
<dbReference type="SUPFAM" id="SSF50022">
    <property type="entry name" value="ISP domain"/>
    <property type="match status" value="1"/>
</dbReference>
<accession>A0AAD5X8D0</accession>
<name>A0AAD5X8D0_9FUNG</name>
<dbReference type="Pfam" id="PF13806">
    <property type="entry name" value="Rieske_2"/>
    <property type="match status" value="1"/>
</dbReference>
<dbReference type="InterPro" id="IPR041854">
    <property type="entry name" value="BFD-like_2Fe2S-bd_dom_sf"/>
</dbReference>
<dbReference type="Gene3D" id="2.102.10.10">
    <property type="entry name" value="Rieske [2Fe-2S] iron-sulphur domain"/>
    <property type="match status" value="1"/>
</dbReference>
<dbReference type="InterPro" id="IPR036374">
    <property type="entry name" value="OxRdtase_Mopterin-bd_sf"/>
</dbReference>
<dbReference type="Gene3D" id="3.30.413.10">
    <property type="entry name" value="Sulfite Reductase Hemoprotein, domain 1"/>
    <property type="match status" value="1"/>
</dbReference>
<dbReference type="Pfam" id="PF07992">
    <property type="entry name" value="Pyr_redox_2"/>
    <property type="match status" value="1"/>
</dbReference>
<dbReference type="PROSITE" id="PS00365">
    <property type="entry name" value="NIR_SIR"/>
    <property type="match status" value="1"/>
</dbReference>
<dbReference type="GO" id="GO:0051537">
    <property type="term" value="F:2 iron, 2 sulfur cluster binding"/>
    <property type="evidence" value="ECO:0007669"/>
    <property type="project" value="UniProtKB-KW"/>
</dbReference>
<dbReference type="PROSITE" id="PS51296">
    <property type="entry name" value="RIESKE"/>
    <property type="match status" value="1"/>
</dbReference>
<evidence type="ECO:0000256" key="3">
    <source>
        <dbReference type="ARBA" id="ARBA00001966"/>
    </source>
</evidence>
<evidence type="ECO:0000256" key="6">
    <source>
        <dbReference type="ARBA" id="ARBA00010429"/>
    </source>
</evidence>
<evidence type="ECO:0000256" key="8">
    <source>
        <dbReference type="ARBA" id="ARBA00022505"/>
    </source>
</evidence>
<dbReference type="PRINTS" id="PR00407">
    <property type="entry name" value="EUMOPTERIN"/>
</dbReference>
<comment type="catalytic activity">
    <reaction evidence="20">
        <text>NH4(+) + 3 NADP(+) + 2 H2O = nitrite + 3 NADPH + 5 H(+)</text>
        <dbReference type="Rhea" id="RHEA:24632"/>
        <dbReference type="ChEBI" id="CHEBI:15377"/>
        <dbReference type="ChEBI" id="CHEBI:15378"/>
        <dbReference type="ChEBI" id="CHEBI:16301"/>
        <dbReference type="ChEBI" id="CHEBI:28938"/>
        <dbReference type="ChEBI" id="CHEBI:57783"/>
        <dbReference type="ChEBI" id="CHEBI:58349"/>
        <dbReference type="EC" id="1.7.1.4"/>
    </reaction>
</comment>
<dbReference type="GO" id="GO:0020037">
    <property type="term" value="F:heme binding"/>
    <property type="evidence" value="ECO:0007669"/>
    <property type="project" value="InterPro"/>
</dbReference>
<comment type="cofactor">
    <cofactor evidence="1">
        <name>Mo-molybdopterin</name>
        <dbReference type="ChEBI" id="CHEBI:71302"/>
    </cofactor>
</comment>
<dbReference type="Pfam" id="PF18267">
    <property type="entry name" value="Rubredoxin_C"/>
    <property type="match status" value="1"/>
</dbReference>
<dbReference type="InterPro" id="IPR041575">
    <property type="entry name" value="Rubredoxin_C"/>
</dbReference>
<keyword evidence="16" id="KW-0411">Iron-sulfur</keyword>
<dbReference type="GO" id="GO:0008942">
    <property type="term" value="F:nitrite reductase [NAD(P)H] activity"/>
    <property type="evidence" value="ECO:0007669"/>
    <property type="project" value="UniProtKB-EC"/>
</dbReference>
<evidence type="ECO:0000256" key="2">
    <source>
        <dbReference type="ARBA" id="ARBA00001929"/>
    </source>
</evidence>
<evidence type="ECO:0000256" key="21">
    <source>
        <dbReference type="ARBA" id="ARBA00066907"/>
    </source>
</evidence>
<comment type="similarity">
    <text evidence="6">Belongs to the nitrite and sulfite reductase 4Fe-4S domain family.</text>
</comment>
<dbReference type="Gene3D" id="2.60.40.650">
    <property type="match status" value="1"/>
</dbReference>
<keyword evidence="26" id="KW-1185">Reference proteome</keyword>
<evidence type="ECO:0000256" key="19">
    <source>
        <dbReference type="ARBA" id="ARBA00050114"/>
    </source>
</evidence>
<dbReference type="SUPFAM" id="SSF51905">
    <property type="entry name" value="FAD/NAD(P)-binding domain"/>
    <property type="match status" value="2"/>
</dbReference>
<evidence type="ECO:0000256" key="11">
    <source>
        <dbReference type="ARBA" id="ARBA00022714"/>
    </source>
</evidence>
<dbReference type="InterPro" id="IPR012744">
    <property type="entry name" value="Nitri_red_NirB"/>
</dbReference>
<dbReference type="GO" id="GO:0050660">
    <property type="term" value="F:flavin adenine dinucleotide binding"/>
    <property type="evidence" value="ECO:0007669"/>
    <property type="project" value="InterPro"/>
</dbReference>
<dbReference type="Pfam" id="PF03460">
    <property type="entry name" value="NIR_SIR_ferr"/>
    <property type="match status" value="1"/>
</dbReference>
<dbReference type="FunFam" id="1.10.10.1100:FF:000002">
    <property type="entry name" value="Nitrite reductase large subunit"/>
    <property type="match status" value="1"/>
</dbReference>
<dbReference type="GO" id="GO:0030151">
    <property type="term" value="F:molybdenum ion binding"/>
    <property type="evidence" value="ECO:0007669"/>
    <property type="project" value="InterPro"/>
</dbReference>
<dbReference type="FunFam" id="3.30.413.10:FF:000007">
    <property type="entry name" value="Nitrite reductase [NAD(P)H] large subunit"/>
    <property type="match status" value="1"/>
</dbReference>
<dbReference type="InterPro" id="IPR017941">
    <property type="entry name" value="Rieske_2Fe-2S"/>
</dbReference>
<dbReference type="Pfam" id="PF00174">
    <property type="entry name" value="Oxidored_molyb"/>
    <property type="match status" value="1"/>
</dbReference>
<reference evidence="25" key="1">
    <citation type="submission" date="2020-05" db="EMBL/GenBank/DDBJ databases">
        <title>Phylogenomic resolution of chytrid fungi.</title>
        <authorList>
            <person name="Stajich J.E."/>
            <person name="Amses K."/>
            <person name="Simmons R."/>
            <person name="Seto K."/>
            <person name="Myers J."/>
            <person name="Bonds A."/>
            <person name="Quandt C.A."/>
            <person name="Barry K."/>
            <person name="Liu P."/>
            <person name="Grigoriev I."/>
            <person name="Longcore J.E."/>
            <person name="James T.Y."/>
        </authorList>
    </citation>
    <scope>NUCLEOTIDE SEQUENCE</scope>
    <source>
        <strain evidence="25">JEL0318</strain>
    </source>
</reference>
<dbReference type="InterPro" id="IPR016156">
    <property type="entry name" value="FAD/NAD-linked_Rdtase_dimer_sf"/>
</dbReference>
<dbReference type="InterPro" id="IPR006066">
    <property type="entry name" value="NO2/SO3_Rdtase_FeS/sirohaem_BS"/>
</dbReference>
<keyword evidence="15" id="KW-0408">Iron</keyword>
<evidence type="ECO:0000256" key="4">
    <source>
        <dbReference type="ARBA" id="ARBA00001974"/>
    </source>
</evidence>
<comment type="cofactor">
    <cofactor evidence="18">
        <name>[2Fe-2S] cluster</name>
        <dbReference type="ChEBI" id="CHEBI:190135"/>
    </cofactor>
</comment>
<comment type="cofactor">
    <cofactor evidence="2">
        <name>siroheme</name>
        <dbReference type="ChEBI" id="CHEBI:60052"/>
    </cofactor>
</comment>
<dbReference type="SUPFAM" id="SSF81296">
    <property type="entry name" value="E set domains"/>
    <property type="match status" value="1"/>
</dbReference>
<evidence type="ECO:0000259" key="24">
    <source>
        <dbReference type="PROSITE" id="PS51296"/>
    </source>
</evidence>
<dbReference type="InterPro" id="IPR000572">
    <property type="entry name" value="OxRdtase_Mopterin-bd_dom"/>
</dbReference>
<evidence type="ECO:0000256" key="16">
    <source>
        <dbReference type="ARBA" id="ARBA00023014"/>
    </source>
</evidence>
<dbReference type="InterPro" id="IPR036188">
    <property type="entry name" value="FAD/NAD-bd_sf"/>
</dbReference>
<dbReference type="Proteomes" id="UP001212841">
    <property type="component" value="Unassembled WGS sequence"/>
</dbReference>
<dbReference type="InterPro" id="IPR045854">
    <property type="entry name" value="NO2/SO3_Rdtase_4Fe4S_sf"/>
</dbReference>
<evidence type="ECO:0000313" key="26">
    <source>
        <dbReference type="Proteomes" id="UP001212841"/>
    </source>
</evidence>
<evidence type="ECO:0000256" key="7">
    <source>
        <dbReference type="ARBA" id="ARBA00022485"/>
    </source>
</evidence>
<comment type="caution">
    <text evidence="25">The sequence shown here is derived from an EMBL/GenBank/DDBJ whole genome shotgun (WGS) entry which is preliminary data.</text>
</comment>
<dbReference type="InterPro" id="IPR052034">
    <property type="entry name" value="NasD-like"/>
</dbReference>
<dbReference type="Pfam" id="PF03404">
    <property type="entry name" value="Mo-co_dimer"/>
    <property type="match status" value="1"/>
</dbReference>
<sequence>MSAEAQTYQLMEAGPYTPELLHYVQNSGDVPKASWDDWKLTIEGLVKKPRAFTMAELAAMPSVEFPVTLTSTGIRRDEMKRSQGLKWGPGAIGTSLWKGVSLRHILELCNIDANPETYGDLFVCTDGGDDIPKGTYGTSFLLSRAMDPLSDVIIAYSMNGAPLSPDHGFPIRMIIPGFVGGRMVKWLRSITVTDKESSAYYHYHDNRVLPPPPVGPAAIEEATEGKWFSKPEYIVNECNINSVIVYPKHDEILDVRAVLTGTQPVYTLKGYAYSGGGRQVTRVEVSLDDGATWRLVDTLKYDYKPRHGDKYWCWFTWETKLEVASLLAGKEVLVRAWDSAQNTQPKDITWNLLGMMNNAWYRVKIHLGPDFKLHFQHPTNVGGTTPGWMSSGDDEEVGVIATPTPAPAATARRQSISIATQADLSSPMPPISTPLAIKEEPEALAPSPSPPAPSLPVEPVSALAATTKEACTEVAAAPLASPSNPDGKLTIIVVGLGMVGLRFCEKLLEYDTEKKYRLVVFGEESHLAYNRVALTSYFGHRSISDMLMVEAGWYGENNLQLHLGDLVNTIDTKNKCITSSKGIHMKYHKLILATGSSAFIPPLVGKEKKGVFVYRTVEDLENIIAHSKGKKNAVVVGGGLLGLEAAKACHDLGLRTSILERSPWLMRRQLDKTAGDLLAGEIAKLGLATITGSNTREILSEDGSDGVTAVSIDRMLPGKSTENLKLETDMVVLSCGIIPRDDLAKSAGLKTSKRGGILVDDSLATSDEHIFAIGECVVHNDMVYGLVAPGYDMADAVASNLCGGDKLFTGADMSTKLKLLGVHVASFGDYFASESISRPITFFDPFSGVYKRLILNDDGTRLLGGILIGDTNDYGKLLALVKSGKPLELSPSELLAGKKAGAKKEGEEGGEMDDADQVCSCNNVTKGDIAIAMKEKKLCTVAEVKKCTKAGTSCGGCMPIVTEVFNKEMAKLGQKIIQHLCEHFPYSRTELFEICKIKKIRTFAELIASHGKGLGCEICKPCVGSILASLYNDHVLTKENAPLQDTNDRFLANIQRDGTFSVVPRIAGGEISPDGLIIIGQIAKDYGLYTKITGGQRIDMFGARKDQLPDIWERLVKAGFETGHAYGKSLRTVKSCVGSEWCRYGMRDSVRFAIQIEHRYKGLRSPHKIKSAVSGCIRECAEAQNKDFGLIATDKGYNLYVCGNGGSKPKHSVLLAAEIPEDLVIKYIDRFLMYYISTADKLTRTARWLEKLPGGIEYLKEVVIDDKLGIAEELERQMQFIVDTYQDEWKTVVEDPVRRADFRMFVNTPETERTVELVTDLLGQRKPANWPSDKSPPPNIRARRRKRAGVVELEECTTPTTPASVTEEPAPTLPPKSEWAWTRVAPTSDFPTDGGAVVKRGAVQIAVFNFTSRNKWYATQNMCPHKRAFVLSQGILGSEAKGDDDAAVPKVSCPMHKKNFSLEDGSCLTGEDYKLETFDVRIMDEHVELMLPPEKDLDNILATELWMVTAQETSQEPAEQGVEVAGGCESGGCGDKKLEW</sequence>
<evidence type="ECO:0000313" key="25">
    <source>
        <dbReference type="EMBL" id="KAJ3054884.1"/>
    </source>
</evidence>
<dbReference type="EMBL" id="JADGJD010000108">
    <property type="protein sequence ID" value="KAJ3054884.1"/>
    <property type="molecule type" value="Genomic_DNA"/>
</dbReference>
<organism evidence="25 26">
    <name type="scientific">Rhizophlyctis rosea</name>
    <dbReference type="NCBI Taxonomy" id="64517"/>
    <lineage>
        <taxon>Eukaryota</taxon>
        <taxon>Fungi</taxon>
        <taxon>Fungi incertae sedis</taxon>
        <taxon>Chytridiomycota</taxon>
        <taxon>Chytridiomycota incertae sedis</taxon>
        <taxon>Chytridiomycetes</taxon>
        <taxon>Rhizophlyctidales</taxon>
        <taxon>Rhizophlyctidaceae</taxon>
        <taxon>Rhizophlyctis</taxon>
    </lineage>
</organism>
<dbReference type="NCBIfam" id="NF011565">
    <property type="entry name" value="PRK14989.1"/>
    <property type="match status" value="1"/>
</dbReference>
<dbReference type="PRINTS" id="PR00411">
    <property type="entry name" value="PNDRDTASEI"/>
</dbReference>
<evidence type="ECO:0000256" key="5">
    <source>
        <dbReference type="ARBA" id="ARBA00005096"/>
    </source>
</evidence>
<dbReference type="SUPFAM" id="SSF56014">
    <property type="entry name" value="Nitrite and sulphite reductase 4Fe-4S domain-like"/>
    <property type="match status" value="1"/>
</dbReference>
<evidence type="ECO:0000256" key="14">
    <source>
        <dbReference type="ARBA" id="ARBA00023002"/>
    </source>
</evidence>
<dbReference type="EC" id="1.7.1.4" evidence="21"/>
<dbReference type="InterPro" id="IPR007419">
    <property type="entry name" value="BFD-like_2Fe2S-bd_dom"/>
</dbReference>
<comment type="cofactor">
    <cofactor evidence="3">
        <name>[4Fe-4S] cluster</name>
        <dbReference type="ChEBI" id="CHEBI:49883"/>
    </cofactor>
</comment>
<evidence type="ECO:0000256" key="22">
    <source>
        <dbReference type="ARBA" id="ARBA00070300"/>
    </source>
</evidence>
<dbReference type="InterPro" id="IPR036922">
    <property type="entry name" value="Rieske_2Fe-2S_sf"/>
</dbReference>
<keyword evidence="13" id="KW-0274">FAD</keyword>
<gene>
    <name evidence="25" type="ORF">HK097_000460</name>
</gene>
<dbReference type="InterPro" id="IPR005066">
    <property type="entry name" value="MoCF_OxRdtse_dimer"/>
</dbReference>
<dbReference type="InterPro" id="IPR014756">
    <property type="entry name" value="Ig_E-set"/>
</dbReference>
<dbReference type="InterPro" id="IPR012748">
    <property type="entry name" value="Rieske-like_NirD"/>
</dbReference>
<dbReference type="InterPro" id="IPR036136">
    <property type="entry name" value="Nit/Sulf_reduc_fer-like_dom_sf"/>
</dbReference>
<dbReference type="InterPro" id="IPR008335">
    <property type="entry name" value="Mopterin_OxRdtase_euk"/>
</dbReference>
<keyword evidence="7" id="KW-0004">4Fe-4S</keyword>
<dbReference type="PANTHER" id="PTHR43809">
    <property type="entry name" value="NITRITE REDUCTASE (NADH) LARGE SUBUNIT"/>
    <property type="match status" value="1"/>
</dbReference>
<evidence type="ECO:0000256" key="9">
    <source>
        <dbReference type="ARBA" id="ARBA00022617"/>
    </source>
</evidence>
<dbReference type="CDD" id="cd19944">
    <property type="entry name" value="NirB_Fer2_BFD-like_2"/>
    <property type="match status" value="1"/>
</dbReference>
<dbReference type="Gene3D" id="3.50.50.60">
    <property type="entry name" value="FAD/NAD(P)-binding domain"/>
    <property type="match status" value="2"/>
</dbReference>
<dbReference type="InterPro" id="IPR023753">
    <property type="entry name" value="FAD/NAD-binding_dom"/>
</dbReference>
<evidence type="ECO:0000256" key="15">
    <source>
        <dbReference type="ARBA" id="ARBA00023004"/>
    </source>
</evidence>
<dbReference type="PROSITE" id="PS51300">
    <property type="entry name" value="NIRD"/>
    <property type="match status" value="1"/>
</dbReference>
<keyword evidence="17" id="KW-0534">Nitrate assimilation</keyword>
<evidence type="ECO:0000256" key="18">
    <source>
        <dbReference type="ARBA" id="ARBA00034078"/>
    </source>
</evidence>
<comment type="pathway">
    <text evidence="5">Nitrogen metabolism; nitrate reduction (assimilation).</text>
</comment>
<dbReference type="NCBIfam" id="TIGR02378">
    <property type="entry name" value="nirD_assim_sml"/>
    <property type="match status" value="1"/>
</dbReference>
<feature type="domain" description="Rieske" evidence="24">
    <location>
        <begin position="1382"/>
        <end position="1489"/>
    </location>
</feature>
<evidence type="ECO:0000256" key="17">
    <source>
        <dbReference type="ARBA" id="ARBA00023063"/>
    </source>
</evidence>
<comment type="cofactor">
    <cofactor evidence="4">
        <name>FAD</name>
        <dbReference type="ChEBI" id="CHEBI:57692"/>
    </cofactor>
</comment>
<dbReference type="GO" id="GO:0042128">
    <property type="term" value="P:nitrate assimilation"/>
    <property type="evidence" value="ECO:0007669"/>
    <property type="project" value="UniProtKB-KW"/>
</dbReference>
<keyword evidence="9" id="KW-0349">Heme</keyword>
<dbReference type="Pfam" id="PF01077">
    <property type="entry name" value="NIR_SIR"/>
    <property type="match status" value="1"/>
</dbReference>
<dbReference type="InterPro" id="IPR006067">
    <property type="entry name" value="NO2/SO3_Rdtase_4Fe4S_dom"/>
</dbReference>
<evidence type="ECO:0000256" key="12">
    <source>
        <dbReference type="ARBA" id="ARBA00022723"/>
    </source>
</evidence>
<dbReference type="CDD" id="cd03529">
    <property type="entry name" value="Rieske_NirD"/>
    <property type="match status" value="1"/>
</dbReference>
<feature type="region of interest" description="Disordered" evidence="23">
    <location>
        <begin position="1326"/>
        <end position="1345"/>
    </location>
</feature>
<evidence type="ECO:0000256" key="20">
    <source>
        <dbReference type="ARBA" id="ARBA00051413"/>
    </source>
</evidence>
<dbReference type="NCBIfam" id="TIGR02374">
    <property type="entry name" value="nitri_red_nirB"/>
    <property type="match status" value="1"/>
</dbReference>
<dbReference type="PRINTS" id="PR00368">
    <property type="entry name" value="FADPNR"/>
</dbReference>
<dbReference type="InterPro" id="IPR005117">
    <property type="entry name" value="NiRdtase/SiRdtase_haem-b_fer"/>
</dbReference>
<dbReference type="GO" id="GO:0050661">
    <property type="term" value="F:NADP binding"/>
    <property type="evidence" value="ECO:0007669"/>
    <property type="project" value="InterPro"/>
</dbReference>
<protein>
    <recommendedName>
        <fullName evidence="22">Nitrite reductase [NAD(P)H]</fullName>
        <ecNumber evidence="21">1.7.1.4</ecNumber>
    </recommendedName>
</protein>
<dbReference type="PRINTS" id="PR00397">
    <property type="entry name" value="SIROHAEM"/>
</dbReference>
<dbReference type="Gene3D" id="3.30.390.30">
    <property type="match status" value="1"/>
</dbReference>
<evidence type="ECO:0000256" key="10">
    <source>
        <dbReference type="ARBA" id="ARBA00022630"/>
    </source>
</evidence>
<dbReference type="PANTHER" id="PTHR43809:SF1">
    <property type="entry name" value="NITRITE REDUCTASE (NADH) LARGE SUBUNIT"/>
    <property type="match status" value="1"/>
</dbReference>
<evidence type="ECO:0000256" key="23">
    <source>
        <dbReference type="SAM" id="MobiDB-lite"/>
    </source>
</evidence>
<dbReference type="SUPFAM" id="SSF55124">
    <property type="entry name" value="Nitrite/Sulfite reductase N-terminal domain-like"/>
    <property type="match status" value="1"/>
</dbReference>
<dbReference type="Gene3D" id="1.10.10.1100">
    <property type="entry name" value="BFD-like [2Fe-2S]-binding domain"/>
    <property type="match status" value="1"/>
</dbReference>
<keyword evidence="14" id="KW-0560">Oxidoreductase</keyword>
<dbReference type="Pfam" id="PF04324">
    <property type="entry name" value="Fer2_BFD"/>
    <property type="match status" value="1"/>
</dbReference>
<keyword evidence="8" id="KW-0500">Molybdenum</keyword>
<evidence type="ECO:0000256" key="1">
    <source>
        <dbReference type="ARBA" id="ARBA00001924"/>
    </source>
</evidence>
<dbReference type="GO" id="GO:0015980">
    <property type="term" value="P:energy derivation by oxidation of organic compounds"/>
    <property type="evidence" value="ECO:0007669"/>
    <property type="project" value="UniProtKB-ARBA"/>
</dbReference>
<keyword evidence="11" id="KW-0001">2Fe-2S</keyword>
<evidence type="ECO:0000256" key="13">
    <source>
        <dbReference type="ARBA" id="ARBA00022827"/>
    </source>
</evidence>